<proteinExistence type="predicted"/>
<reference evidence="1" key="2">
    <citation type="journal article" date="2015" name="Data Brief">
        <title>Shoot transcriptome of the giant reed, Arundo donax.</title>
        <authorList>
            <person name="Barrero R.A."/>
            <person name="Guerrero F.D."/>
            <person name="Moolhuijzen P."/>
            <person name="Goolsby J.A."/>
            <person name="Tidwell J."/>
            <person name="Bellgard S.E."/>
            <person name="Bellgard M.I."/>
        </authorList>
    </citation>
    <scope>NUCLEOTIDE SEQUENCE</scope>
    <source>
        <tissue evidence="1">Shoot tissue taken approximately 20 cm above the soil surface</tissue>
    </source>
</reference>
<reference evidence="1" key="1">
    <citation type="submission" date="2014-09" db="EMBL/GenBank/DDBJ databases">
        <authorList>
            <person name="Magalhaes I.L.F."/>
            <person name="Oliveira U."/>
            <person name="Santos F.R."/>
            <person name="Vidigal T.H.D.A."/>
            <person name="Brescovit A.D."/>
            <person name="Santos A.J."/>
        </authorList>
    </citation>
    <scope>NUCLEOTIDE SEQUENCE</scope>
    <source>
        <tissue evidence="1">Shoot tissue taken approximately 20 cm above the soil surface</tissue>
    </source>
</reference>
<protein>
    <submittedName>
        <fullName evidence="1">Uncharacterized protein</fullName>
    </submittedName>
</protein>
<sequence length="27" mass="3333">MYKAYVLCAIVKFFCWPSTKISEYFFF</sequence>
<evidence type="ECO:0000313" key="1">
    <source>
        <dbReference type="EMBL" id="JAD58864.1"/>
    </source>
</evidence>
<dbReference type="EMBL" id="GBRH01239031">
    <property type="protein sequence ID" value="JAD58864.1"/>
    <property type="molecule type" value="Transcribed_RNA"/>
</dbReference>
<organism evidence="1">
    <name type="scientific">Arundo donax</name>
    <name type="common">Giant reed</name>
    <name type="synonym">Donax arundinaceus</name>
    <dbReference type="NCBI Taxonomy" id="35708"/>
    <lineage>
        <taxon>Eukaryota</taxon>
        <taxon>Viridiplantae</taxon>
        <taxon>Streptophyta</taxon>
        <taxon>Embryophyta</taxon>
        <taxon>Tracheophyta</taxon>
        <taxon>Spermatophyta</taxon>
        <taxon>Magnoliopsida</taxon>
        <taxon>Liliopsida</taxon>
        <taxon>Poales</taxon>
        <taxon>Poaceae</taxon>
        <taxon>PACMAD clade</taxon>
        <taxon>Arundinoideae</taxon>
        <taxon>Arundineae</taxon>
        <taxon>Arundo</taxon>
    </lineage>
</organism>
<name>A0A0A9B4C7_ARUDO</name>
<accession>A0A0A9B4C7</accession>
<dbReference type="AlphaFoldDB" id="A0A0A9B4C7"/>